<accession>A0ABN1CII5</accession>
<reference evidence="3 4" key="1">
    <citation type="journal article" date="2019" name="Int. J. Syst. Evol. Microbiol.">
        <title>The Global Catalogue of Microorganisms (GCM) 10K type strain sequencing project: providing services to taxonomists for standard genome sequencing and annotation.</title>
        <authorList>
            <consortium name="The Broad Institute Genomics Platform"/>
            <consortium name="The Broad Institute Genome Sequencing Center for Infectious Disease"/>
            <person name="Wu L."/>
            <person name="Ma J."/>
        </authorList>
    </citation>
    <scope>NUCLEOTIDE SEQUENCE [LARGE SCALE GENOMIC DNA]</scope>
    <source>
        <strain evidence="3 4">JCM 14330</strain>
    </source>
</reference>
<gene>
    <name evidence="3" type="ORF">GCM10009097_41800</name>
</gene>
<feature type="compositionally biased region" description="Basic and acidic residues" evidence="2">
    <location>
        <begin position="675"/>
        <end position="688"/>
    </location>
</feature>
<comment type="caution">
    <text evidence="3">The sequence shown here is derived from an EMBL/GenBank/DDBJ whole genome shotgun (WGS) entry which is preliminary data.</text>
</comment>
<feature type="region of interest" description="Disordered" evidence="2">
    <location>
        <begin position="1"/>
        <end position="26"/>
    </location>
</feature>
<name>A0ABN1CII5_9BURK</name>
<evidence type="ECO:0000256" key="2">
    <source>
        <dbReference type="SAM" id="MobiDB-lite"/>
    </source>
</evidence>
<protein>
    <submittedName>
        <fullName evidence="3">Uncharacterized protein</fullName>
    </submittedName>
</protein>
<organism evidence="3 4">
    <name type="scientific">Pigmentiphaga daeguensis</name>
    <dbReference type="NCBI Taxonomy" id="414049"/>
    <lineage>
        <taxon>Bacteria</taxon>
        <taxon>Pseudomonadati</taxon>
        <taxon>Pseudomonadota</taxon>
        <taxon>Betaproteobacteria</taxon>
        <taxon>Burkholderiales</taxon>
        <taxon>Alcaligenaceae</taxon>
        <taxon>Pigmentiphaga</taxon>
    </lineage>
</organism>
<keyword evidence="1" id="KW-0175">Coiled coil</keyword>
<dbReference type="EMBL" id="BAAAEN010000018">
    <property type="protein sequence ID" value="GAA0519877.1"/>
    <property type="molecule type" value="Genomic_DNA"/>
</dbReference>
<sequence>MGLLESAAGTAADKADSVAGKDSTLGGLIDDVAGKLGGGAGGVPSGTPYYYARETLNDKLGQPQKLFLKPTAQGSESQSSDENRGSRPMPIEFIHFGKVHGDMNDTFAGKGPPGHGVGCRDALLRETMLLFSFVDAAKHVLETNMQGAIGNAMETVGSLLGSGQKSAAVGPEQFTPLLVKIQATGDKLNVGSIDYPTLHQAGVDLHQVRADFAVLCASAFKPGAGGGAGLPSLPLPGPLGAVGGVGGFIADIPKYLFKAQDTYKAMFQAARAEYEAGIEEACRAFSVAAIRDGREPTFGIWFFEKGAPDAQGAAPPEPAKTYADNPLGKAEKAVDDAQDKIEEAQEKAKGAQESLTDWLETPGARTRPGTAALAAAFATLAGGTRWNEPRTDPKNLDKIVPAPVLISRAIAQGTGIQPLPGFVDTVVQEIAKASVAILERVYTNLLLAAGDGDLRVLTALSTREALSKLIVDLVFKLAGFPPPGDNKKAEGETQLGKVSMGRQQLLNKGAELLRDFLTRHAAHLDVIIDFIAEELSAELQKMRGQALSKDARTMEIWLGRLPMLLALQVRNTLFPLFNLLLDAFGLGDTVGQTVWNPVRDKIKQATGMVQDVKHTKDNLLEATEQAKESGKKMDDAVSQLGDNKFNFLDPANSAKDMKDKVGNVDRARKDGVQDVLDKATGADEDKARSLLAGGDEDAPPAGDAPFSNIRVSDSAAVRPEKPDIDQVGKVVLGTEAA</sequence>
<feature type="region of interest" description="Disordered" evidence="2">
    <location>
        <begin position="675"/>
        <end position="708"/>
    </location>
</feature>
<dbReference type="RefSeq" id="WP_343928135.1">
    <property type="nucleotide sequence ID" value="NZ_BAAAEN010000018.1"/>
</dbReference>
<proteinExistence type="predicted"/>
<feature type="region of interest" description="Disordered" evidence="2">
    <location>
        <begin position="69"/>
        <end position="89"/>
    </location>
</feature>
<evidence type="ECO:0000256" key="1">
    <source>
        <dbReference type="SAM" id="Coils"/>
    </source>
</evidence>
<keyword evidence="4" id="KW-1185">Reference proteome</keyword>
<evidence type="ECO:0000313" key="4">
    <source>
        <dbReference type="Proteomes" id="UP001501706"/>
    </source>
</evidence>
<dbReference type="Proteomes" id="UP001501706">
    <property type="component" value="Unassembled WGS sequence"/>
</dbReference>
<evidence type="ECO:0000313" key="3">
    <source>
        <dbReference type="EMBL" id="GAA0519877.1"/>
    </source>
</evidence>
<feature type="coiled-coil region" evidence="1">
    <location>
        <begin position="327"/>
        <end position="361"/>
    </location>
</feature>